<proteinExistence type="predicted"/>
<name>A0ACC0JD80_CHOFU</name>
<evidence type="ECO:0000313" key="2">
    <source>
        <dbReference type="Proteomes" id="UP001064048"/>
    </source>
</evidence>
<evidence type="ECO:0000313" key="1">
    <source>
        <dbReference type="EMBL" id="KAI8422026.1"/>
    </source>
</evidence>
<accession>A0ACC0JD80</accession>
<organism evidence="1 2">
    <name type="scientific">Choristoneura fumiferana</name>
    <name type="common">Spruce budworm moth</name>
    <name type="synonym">Archips fumiferana</name>
    <dbReference type="NCBI Taxonomy" id="7141"/>
    <lineage>
        <taxon>Eukaryota</taxon>
        <taxon>Metazoa</taxon>
        <taxon>Ecdysozoa</taxon>
        <taxon>Arthropoda</taxon>
        <taxon>Hexapoda</taxon>
        <taxon>Insecta</taxon>
        <taxon>Pterygota</taxon>
        <taxon>Neoptera</taxon>
        <taxon>Endopterygota</taxon>
        <taxon>Lepidoptera</taxon>
        <taxon>Glossata</taxon>
        <taxon>Ditrysia</taxon>
        <taxon>Tortricoidea</taxon>
        <taxon>Tortricidae</taxon>
        <taxon>Tortricinae</taxon>
        <taxon>Choristoneura</taxon>
    </lineage>
</organism>
<sequence length="473" mass="51597">MVSYIIQISLATSEGRSRALAAGAALRAALRAEGGMPAARRRLAAVRERLRRLARARDALAAALARHLNNLLIHLGNEAAAAPPPPPPPPPRGSTTPTCCPTRPSCAGSRTWTTRRTTRSSRCTWARGRACTSARCARRARRPAPRRPPLRRLARHAARRRESRPAGADRVDREIHRLNFDSVFQVLTVVENVCNAEQDFCTQFFFLDADAKVWATAVTGPAARRARRRRGARAGAGAGGRRRAGCWPSCFPRWRPSWWRWWRTSRSSPSEWRVAGDLPGRPRASDAPGWSVAAGPCARWRARGGACWGRGGGAEGGEARWARAALAAVAVAAKRGADRCVAERIAALGESARAAARRPKAGLLGFLQEFEELAAACEGIFGAGGRRADLDRWYGALGGAMLAAVRAAEHPRTPRPVLQLENYHRLGALLAARRVPALDALRRDARARYDQALRQYVTQYFGRRSTSSTSSSR</sequence>
<gene>
    <name evidence="1" type="ORF">MSG28_009927</name>
</gene>
<dbReference type="EMBL" id="CM046116">
    <property type="protein sequence ID" value="KAI8422026.1"/>
    <property type="molecule type" value="Genomic_DNA"/>
</dbReference>
<dbReference type="Proteomes" id="UP001064048">
    <property type="component" value="Chromosome 16"/>
</dbReference>
<keyword evidence="2" id="KW-1185">Reference proteome</keyword>
<comment type="caution">
    <text evidence="1">The sequence shown here is derived from an EMBL/GenBank/DDBJ whole genome shotgun (WGS) entry which is preliminary data.</text>
</comment>
<reference evidence="1 2" key="1">
    <citation type="journal article" date="2022" name="Genome Biol. Evol.">
        <title>The Spruce Budworm Genome: Reconstructing the Evolutionary History of Antifreeze Proteins.</title>
        <authorList>
            <person name="Beliveau C."/>
            <person name="Gagne P."/>
            <person name="Picq S."/>
            <person name="Vernygora O."/>
            <person name="Keeling C.I."/>
            <person name="Pinkney K."/>
            <person name="Doucet D."/>
            <person name="Wen F."/>
            <person name="Johnston J.S."/>
            <person name="Maaroufi H."/>
            <person name="Boyle B."/>
            <person name="Laroche J."/>
            <person name="Dewar K."/>
            <person name="Juretic N."/>
            <person name="Blackburn G."/>
            <person name="Nisole A."/>
            <person name="Brunet B."/>
            <person name="Brandao M."/>
            <person name="Lumley L."/>
            <person name="Duan J."/>
            <person name="Quan G."/>
            <person name="Lucarotti C.J."/>
            <person name="Roe A.D."/>
            <person name="Sperling F.A.H."/>
            <person name="Levesque R.C."/>
            <person name="Cusson M."/>
        </authorList>
    </citation>
    <scope>NUCLEOTIDE SEQUENCE [LARGE SCALE GENOMIC DNA]</scope>
    <source>
        <strain evidence="1">Glfc:IPQL:Cfum</strain>
    </source>
</reference>
<protein>
    <submittedName>
        <fullName evidence="1">Uncharacterized protein</fullName>
    </submittedName>
</protein>